<dbReference type="PANTHER" id="PTHR34070">
    <property type="entry name" value="ARMADILLO-TYPE FOLD"/>
    <property type="match status" value="1"/>
</dbReference>
<dbReference type="InterPro" id="IPR014825">
    <property type="entry name" value="DNA_alkylation"/>
</dbReference>
<dbReference type="PANTHER" id="PTHR34070:SF1">
    <property type="entry name" value="DNA ALKYLATION REPAIR PROTEIN"/>
    <property type="match status" value="1"/>
</dbReference>
<organism evidence="1 2">
    <name type="scientific">Listeria grandensis</name>
    <dbReference type="NCBI Taxonomy" id="1494963"/>
    <lineage>
        <taxon>Bacteria</taxon>
        <taxon>Bacillati</taxon>
        <taxon>Bacillota</taxon>
        <taxon>Bacilli</taxon>
        <taxon>Bacillales</taxon>
        <taxon>Listeriaceae</taxon>
        <taxon>Listeria</taxon>
    </lineage>
</organism>
<sequence length="226" mass="26708">MDNYAEQLIVFLKGKADLEEKQAMEQYMRNQFVFLGLRSSVRREVYREFVAEHGKVQDSVGVARILYEQPEREFRYIALDILTKDVKKQPREVIDFYEQLVVADSWWDTVDLLASTLVGGHFEKYPELIPEYIAKWINGENIWLARTAILFQLKYKENTDAGLLFTNCEKWLDSKEFFIQKAIGWALRQYAKFNADAVLEFVEAYDLAPLSRREALKHFKKKERSE</sequence>
<protein>
    <submittedName>
        <fullName evidence="1">DNA alkylation repair protein</fullName>
    </submittedName>
</protein>
<dbReference type="SUPFAM" id="SSF48371">
    <property type="entry name" value="ARM repeat"/>
    <property type="match status" value="1"/>
</dbReference>
<dbReference type="AlphaFoldDB" id="A0A7X1CQP0"/>
<name>A0A7X1CQP0_9LIST</name>
<accession>A0A7X1CQP0</accession>
<dbReference type="Proteomes" id="UP000535908">
    <property type="component" value="Unassembled WGS sequence"/>
</dbReference>
<evidence type="ECO:0000313" key="2">
    <source>
        <dbReference type="Proteomes" id="UP000535908"/>
    </source>
</evidence>
<gene>
    <name evidence="1" type="ORF">HCA69_12740</name>
</gene>
<reference evidence="1 2" key="1">
    <citation type="submission" date="2020-03" db="EMBL/GenBank/DDBJ databases">
        <title>Soil Listeria distribution.</title>
        <authorList>
            <person name="Liao J."/>
            <person name="Wiedmann M."/>
        </authorList>
    </citation>
    <scope>NUCLEOTIDE SEQUENCE [LARGE SCALE GENOMIC DNA]</scope>
    <source>
        <strain evidence="1 2">FSL L7-0741</strain>
    </source>
</reference>
<dbReference type="CDD" id="cd07064">
    <property type="entry name" value="AlkD_like_1"/>
    <property type="match status" value="1"/>
</dbReference>
<dbReference type="EMBL" id="JAARWN010000014">
    <property type="protein sequence ID" value="MBC1937241.1"/>
    <property type="molecule type" value="Genomic_DNA"/>
</dbReference>
<dbReference type="Gene3D" id="1.25.10.90">
    <property type="match status" value="1"/>
</dbReference>
<dbReference type="Pfam" id="PF08713">
    <property type="entry name" value="DNA_alkylation"/>
    <property type="match status" value="1"/>
</dbReference>
<dbReference type="InterPro" id="IPR016024">
    <property type="entry name" value="ARM-type_fold"/>
</dbReference>
<comment type="caution">
    <text evidence="1">The sequence shown here is derived from an EMBL/GenBank/DDBJ whole genome shotgun (WGS) entry which is preliminary data.</text>
</comment>
<dbReference type="RefSeq" id="WP_185526896.1">
    <property type="nucleotide sequence ID" value="NZ_JAARWN010000014.1"/>
</dbReference>
<evidence type="ECO:0000313" key="1">
    <source>
        <dbReference type="EMBL" id="MBC1937241.1"/>
    </source>
</evidence>
<proteinExistence type="predicted"/>